<dbReference type="EMBL" id="KY684083">
    <property type="protein sequence ID" value="ARF08092.1"/>
    <property type="molecule type" value="Genomic_DNA"/>
</dbReference>
<evidence type="ECO:0000313" key="1">
    <source>
        <dbReference type="EMBL" id="ARF08092.1"/>
    </source>
</evidence>
<gene>
    <name evidence="1" type="ORF">Catovirus_1_142</name>
</gene>
<protein>
    <submittedName>
        <fullName evidence="1">Uncharacterized protein</fullName>
    </submittedName>
</protein>
<proteinExistence type="predicted"/>
<name>A0A1V0S8Q8_9VIRU</name>
<accession>A0A1V0S8Q8</accession>
<sequence length="124" mass="14861">MLTQANTWYAKYGFMPYNYTKDIIDYDTLVRYKVNKILVNKIKLGCTNIDNIIENTITANNLENQLSVDKFKKIYAKYKEFPILKFFKDFLARKQYEIFGMCYREIMEDVGLYNLHGVTYILYI</sequence>
<reference evidence="1" key="1">
    <citation type="journal article" date="2017" name="Science">
        <title>Giant viruses with an expanded complement of translation system components.</title>
        <authorList>
            <person name="Schulz F."/>
            <person name="Yutin N."/>
            <person name="Ivanova N.N."/>
            <person name="Ortega D.R."/>
            <person name="Lee T.K."/>
            <person name="Vierheilig J."/>
            <person name="Daims H."/>
            <person name="Horn M."/>
            <person name="Wagner M."/>
            <person name="Jensen G.J."/>
            <person name="Kyrpides N.C."/>
            <person name="Koonin E.V."/>
            <person name="Woyke T."/>
        </authorList>
    </citation>
    <scope>NUCLEOTIDE SEQUENCE</scope>
    <source>
        <strain evidence="1">CTV1</strain>
    </source>
</reference>
<organism evidence="1">
    <name type="scientific">Catovirus CTV1</name>
    <dbReference type="NCBI Taxonomy" id="1977631"/>
    <lineage>
        <taxon>Viruses</taxon>
        <taxon>Varidnaviria</taxon>
        <taxon>Bamfordvirae</taxon>
        <taxon>Nucleocytoviricota</taxon>
        <taxon>Megaviricetes</taxon>
        <taxon>Imitervirales</taxon>
        <taxon>Mimiviridae</taxon>
        <taxon>Klosneuvirinae</taxon>
        <taxon>Catovirus</taxon>
    </lineage>
</organism>